<evidence type="ECO:0000259" key="13">
    <source>
        <dbReference type="PROSITE" id="PS50893"/>
    </source>
</evidence>
<dbReference type="Pfam" id="PF00005">
    <property type="entry name" value="ABC_tran"/>
    <property type="match status" value="2"/>
</dbReference>
<evidence type="ECO:0000256" key="7">
    <source>
        <dbReference type="ARBA" id="ARBA00022840"/>
    </source>
</evidence>
<evidence type="ECO:0000256" key="1">
    <source>
        <dbReference type="ARBA" id="ARBA00004651"/>
    </source>
</evidence>
<dbReference type="Pfam" id="PF02653">
    <property type="entry name" value="BPD_transp_2"/>
    <property type="match status" value="1"/>
</dbReference>
<dbReference type="InterPro" id="IPR003593">
    <property type="entry name" value="AAA+_ATPase"/>
</dbReference>
<dbReference type="PANTHER" id="PTHR43820:SF4">
    <property type="entry name" value="HIGH-AFFINITY BRANCHED-CHAIN AMINO ACID TRANSPORT ATP-BINDING PROTEIN LIVF"/>
    <property type="match status" value="1"/>
</dbReference>
<keyword evidence="3" id="KW-0813">Transport</keyword>
<feature type="transmembrane region" description="Helical" evidence="12">
    <location>
        <begin position="213"/>
        <end position="238"/>
    </location>
</feature>
<feature type="transmembrane region" description="Helical" evidence="12">
    <location>
        <begin position="287"/>
        <end position="310"/>
    </location>
</feature>
<keyword evidence="8" id="KW-0029">Amino-acid transport</keyword>
<dbReference type="CDD" id="cd03224">
    <property type="entry name" value="ABC_TM1139_LivF_branched"/>
    <property type="match status" value="1"/>
</dbReference>
<evidence type="ECO:0000256" key="2">
    <source>
        <dbReference type="ARBA" id="ARBA00005417"/>
    </source>
</evidence>
<evidence type="ECO:0000256" key="8">
    <source>
        <dbReference type="ARBA" id="ARBA00022970"/>
    </source>
</evidence>
<evidence type="ECO:0000256" key="6">
    <source>
        <dbReference type="ARBA" id="ARBA00022741"/>
    </source>
</evidence>
<dbReference type="InterPro" id="IPR043428">
    <property type="entry name" value="LivM-like"/>
</dbReference>
<dbReference type="InterPro" id="IPR052156">
    <property type="entry name" value="BCAA_Transport_ATP-bd_LivF"/>
</dbReference>
<keyword evidence="5 12" id="KW-0812">Transmembrane</keyword>
<protein>
    <submittedName>
        <fullName evidence="14">ABC-type sugar transport system, ATPase component</fullName>
    </submittedName>
</protein>
<dbReference type="OrthoDB" id="9805029at2"/>
<dbReference type="EMBL" id="LT670844">
    <property type="protein sequence ID" value="SHJ86582.1"/>
    <property type="molecule type" value="Genomic_DNA"/>
</dbReference>
<dbReference type="InterPro" id="IPR003439">
    <property type="entry name" value="ABC_transporter-like_ATP-bd"/>
</dbReference>
<dbReference type="GO" id="GO:0015658">
    <property type="term" value="F:branched-chain amino acid transmembrane transporter activity"/>
    <property type="evidence" value="ECO:0007669"/>
    <property type="project" value="InterPro"/>
</dbReference>
<evidence type="ECO:0000256" key="3">
    <source>
        <dbReference type="ARBA" id="ARBA00022448"/>
    </source>
</evidence>
<feature type="transmembrane region" description="Helical" evidence="12">
    <location>
        <begin position="66"/>
        <end position="83"/>
    </location>
</feature>
<evidence type="ECO:0000256" key="11">
    <source>
        <dbReference type="ARBA" id="ARBA00024722"/>
    </source>
</evidence>
<keyword evidence="14" id="KW-0762">Sugar transport</keyword>
<keyword evidence="10 12" id="KW-0472">Membrane</keyword>
<evidence type="ECO:0000313" key="15">
    <source>
        <dbReference type="Proteomes" id="UP000189935"/>
    </source>
</evidence>
<dbReference type="GO" id="GO:0005524">
    <property type="term" value="F:ATP binding"/>
    <property type="evidence" value="ECO:0007669"/>
    <property type="project" value="UniProtKB-KW"/>
</dbReference>
<comment type="subcellular location">
    <subcellularLocation>
        <location evidence="1">Cell membrane</location>
        <topology evidence="1">Multi-pass membrane protein</topology>
    </subcellularLocation>
</comment>
<feature type="transmembrane region" description="Helical" evidence="12">
    <location>
        <begin position="12"/>
        <end position="34"/>
    </location>
</feature>
<feature type="transmembrane region" description="Helical" evidence="12">
    <location>
        <begin position="89"/>
        <end position="110"/>
    </location>
</feature>
<feature type="transmembrane region" description="Helical" evidence="12">
    <location>
        <begin position="40"/>
        <end position="59"/>
    </location>
</feature>
<comment type="function">
    <text evidence="11">Involved in beta-(1--&gt;2)glucan export. Transmembrane domains (TMD) form a pore in the inner membrane and the ATP-binding domain (NBD) is responsible for energy generation.</text>
</comment>
<organism evidence="14 15">
    <name type="scientific">Bradyrhizobium lablabi</name>
    <dbReference type="NCBI Taxonomy" id="722472"/>
    <lineage>
        <taxon>Bacteria</taxon>
        <taxon>Pseudomonadati</taxon>
        <taxon>Pseudomonadota</taxon>
        <taxon>Alphaproteobacteria</taxon>
        <taxon>Hyphomicrobiales</taxon>
        <taxon>Nitrobacteraceae</taxon>
        <taxon>Bradyrhizobium</taxon>
    </lineage>
</organism>
<dbReference type="PROSITE" id="PS00211">
    <property type="entry name" value="ABC_TRANSPORTER_1"/>
    <property type="match status" value="1"/>
</dbReference>
<dbReference type="Gene3D" id="3.40.50.300">
    <property type="entry name" value="P-loop containing nucleotide triphosphate hydrolases"/>
    <property type="match status" value="2"/>
</dbReference>
<name>A0A1M6MT44_9BRAD</name>
<feature type="domain" description="ABC transporter" evidence="13">
    <location>
        <begin position="613"/>
        <end position="846"/>
    </location>
</feature>
<dbReference type="SMART" id="SM00382">
    <property type="entry name" value="AAA"/>
    <property type="match status" value="2"/>
</dbReference>
<evidence type="ECO:0000256" key="4">
    <source>
        <dbReference type="ARBA" id="ARBA00022475"/>
    </source>
</evidence>
<dbReference type="RefSeq" id="WP_079537789.1">
    <property type="nucleotide sequence ID" value="NZ_LT670844.1"/>
</dbReference>
<keyword evidence="6" id="KW-0547">Nucleotide-binding</keyword>
<feature type="domain" description="ABC transporter" evidence="13">
    <location>
        <begin position="351"/>
        <end position="592"/>
    </location>
</feature>
<evidence type="ECO:0000313" key="14">
    <source>
        <dbReference type="EMBL" id="SHJ86582.1"/>
    </source>
</evidence>
<evidence type="ECO:0000256" key="12">
    <source>
        <dbReference type="SAM" id="Phobius"/>
    </source>
</evidence>
<comment type="similarity">
    <text evidence="2">Belongs to the ABC transporter superfamily.</text>
</comment>
<dbReference type="CDD" id="cd06581">
    <property type="entry name" value="TM_PBP1_LivM_like"/>
    <property type="match status" value="1"/>
</dbReference>
<keyword evidence="4" id="KW-1003">Cell membrane</keyword>
<keyword evidence="7" id="KW-0067">ATP-binding</keyword>
<evidence type="ECO:0000256" key="9">
    <source>
        <dbReference type="ARBA" id="ARBA00022989"/>
    </source>
</evidence>
<dbReference type="InterPro" id="IPR027417">
    <property type="entry name" value="P-loop_NTPase"/>
</dbReference>
<keyword evidence="9 12" id="KW-1133">Transmembrane helix</keyword>
<dbReference type="InterPro" id="IPR017871">
    <property type="entry name" value="ABC_transporter-like_CS"/>
</dbReference>
<feature type="transmembrane region" description="Helical" evidence="12">
    <location>
        <begin position="250"/>
        <end position="275"/>
    </location>
</feature>
<dbReference type="GO" id="GO:0005886">
    <property type="term" value="C:plasma membrane"/>
    <property type="evidence" value="ECO:0007669"/>
    <property type="project" value="UniProtKB-SubCell"/>
</dbReference>
<reference evidence="14 15" key="1">
    <citation type="submission" date="2016-11" db="EMBL/GenBank/DDBJ databases">
        <authorList>
            <person name="Jaros S."/>
            <person name="Januszkiewicz K."/>
            <person name="Wedrychowicz H."/>
        </authorList>
    </citation>
    <scope>NUCLEOTIDE SEQUENCE [LARGE SCALE GENOMIC DNA]</scope>
    <source>
        <strain evidence="14 15">GAS499</strain>
    </source>
</reference>
<evidence type="ECO:0000256" key="5">
    <source>
        <dbReference type="ARBA" id="ARBA00022692"/>
    </source>
</evidence>
<gene>
    <name evidence="14" type="ORF">SAMN05444159_1730</name>
</gene>
<feature type="transmembrane region" description="Helical" evidence="12">
    <location>
        <begin position="162"/>
        <end position="180"/>
    </location>
</feature>
<proteinExistence type="inferred from homology"/>
<dbReference type="GO" id="GO:0016887">
    <property type="term" value="F:ATP hydrolysis activity"/>
    <property type="evidence" value="ECO:0007669"/>
    <property type="project" value="InterPro"/>
</dbReference>
<dbReference type="GO" id="GO:0015807">
    <property type="term" value="P:L-amino acid transport"/>
    <property type="evidence" value="ECO:0007669"/>
    <property type="project" value="TreeGrafter"/>
</dbReference>
<evidence type="ECO:0000256" key="10">
    <source>
        <dbReference type="ARBA" id="ARBA00023136"/>
    </source>
</evidence>
<feature type="transmembrane region" description="Helical" evidence="12">
    <location>
        <begin position="117"/>
        <end position="135"/>
    </location>
</feature>
<dbReference type="PANTHER" id="PTHR43820">
    <property type="entry name" value="HIGH-AFFINITY BRANCHED-CHAIN AMINO ACID TRANSPORT ATP-BINDING PROTEIN LIVF"/>
    <property type="match status" value="1"/>
</dbReference>
<dbReference type="AlphaFoldDB" id="A0A1M6MT44"/>
<dbReference type="SUPFAM" id="SSF52540">
    <property type="entry name" value="P-loop containing nucleoside triphosphate hydrolases"/>
    <property type="match status" value="2"/>
</dbReference>
<dbReference type="InterPro" id="IPR001851">
    <property type="entry name" value="ABC_transp_permease"/>
</dbReference>
<accession>A0A1M6MT44</accession>
<dbReference type="CDD" id="cd03219">
    <property type="entry name" value="ABC_Mj1267_LivG_branched"/>
    <property type="match status" value="1"/>
</dbReference>
<dbReference type="PROSITE" id="PS50893">
    <property type="entry name" value="ABC_TRANSPORTER_2"/>
    <property type="match status" value="2"/>
</dbReference>
<sequence>MMAASPIEKYRPLWLAGLALAALPFALPLLGLSLNTGTMVVALAIAAMGLNLCVGYTGLVSFGHGAWFGIGAYAAGLIQLHWFGGEIWLPLLLSMLVVAVMSAAAGVIILRRRGVYFSLLTLALAALTYTIAFRWSEVTGGEDGLGGLKRGSIGPFSLDNALAYYIIVALIGLGVLYALIRLVRSPFGHVLVAIRENQLRATFQGYPVERYKLGVFVISAVVTGLAGALLAFQTYLVSAEAVSVPFSGEMLAMVVIGGMRSMLGPALGALFFILFRELFSIWTPNWLLWFGLTFVAFVLYSPGGLVGIWGTISRRWWPAPEESAAMSRRKIYDGLPLPGFLAPEGLKGTVLQVEGISKNFGGIRAVSNASLEIGAGEIHALIGPNGAGKTTLFNLISGLHPADGGTVRLNGREIQGVPSELICHRGLTRSFQITNLFRGLSIYENLRLSLQAQSSGRFNIWRDIDSYPEVHAQTAELLKFLGLEGIEAIEGGELSYGGQRLVDLGIALGSKPQVLLLDEPLAGLAAAERERVSNLIKNVAVNIPILIVEHDIDRVLGFSQNVTVMNQGEVLMTGCPSAVRADLRVQAIYTGTGIPEVEHSRSDEARRDAAPILRFEAVNTFYGKSHILHDATLDVREGEIVALLGRNGAGKSTLLKTLAGLVPLASGTIEYQGGDISRLPAPDIARLGIGYVPQGRGLFAGMTVRENLSLGRLARKTDGKNGVVWSEELILEYFPRLRERMDVAADYLSGGEQQMVAVARAMSGNVKLLLLDEPFEGLAPAVILELFKVFDLLRRHTSIVIVEHNLDLVLALADRVFALERGAVFYQGPAAPLLTDLEYRKKILWL</sequence>
<dbReference type="Proteomes" id="UP000189935">
    <property type="component" value="Chromosome I"/>
</dbReference>